<dbReference type="SUPFAM" id="SSF53649">
    <property type="entry name" value="Alkaline phosphatase-like"/>
    <property type="match status" value="1"/>
</dbReference>
<sequence>MTARNIVVVLSDQQRADLCAREGFPLDTTPNTDRLAREGVWFNRAYTTSPLCCPARTSLLTGRYPGAHGVRENPAMSLARFEQDLPGLLRSAGYATALVGKNHSYLTERDLDHYEPYLHGGALGPVREDEARFDRWLTELRHRTHPEPTPFPVELQCPHRIVTSAQRWVETVGDQPFFLLLSFPEPHNPYQVPEPYFSLFPPESLPPVATGPEDTAGRCFPWQYLRRLEEAADPELAQSIPRARANYLGMLRLIDDQIQRFTTFLHERGLLADTVLVTTADHGDFVGEYGLLRKGPEVPEVLCRIPLTVRGPGVVARPDPSSAHVSLADLLPTLAEAAGLPVPPGVQGRSFWPLLTGDRPEPGEFTSAYVEQGIGGRTYTAADVPDPMPGLGGPQDLFDFDELNAVTQGGHRRMVRRGDWKLVLDEAGTGQLYHLAEDPFETVNLWSGPEHASTRDGLLVELLRWMLHAQDPLPLPDHGYPRKLPG</sequence>
<dbReference type="PANTHER" id="PTHR45953">
    <property type="entry name" value="IDURONATE 2-SULFATASE"/>
    <property type="match status" value="1"/>
</dbReference>
<evidence type="ECO:0000256" key="3">
    <source>
        <dbReference type="ARBA" id="ARBA00022801"/>
    </source>
</evidence>
<dbReference type="InterPro" id="IPR000917">
    <property type="entry name" value="Sulfatase_N"/>
</dbReference>
<evidence type="ECO:0000256" key="2">
    <source>
        <dbReference type="ARBA" id="ARBA00022723"/>
    </source>
</evidence>
<dbReference type="Pfam" id="PF00884">
    <property type="entry name" value="Sulfatase"/>
    <property type="match status" value="1"/>
</dbReference>
<evidence type="ECO:0000313" key="5">
    <source>
        <dbReference type="EMBL" id="GAA3581037.1"/>
    </source>
</evidence>
<evidence type="ECO:0000313" key="6">
    <source>
        <dbReference type="Proteomes" id="UP001500689"/>
    </source>
</evidence>
<name>A0ABP6YCW6_9PSEU</name>
<dbReference type="Gene3D" id="3.40.720.10">
    <property type="entry name" value="Alkaline Phosphatase, subunit A"/>
    <property type="match status" value="1"/>
</dbReference>
<keyword evidence="6" id="KW-1185">Reference proteome</keyword>
<keyword evidence="3" id="KW-0378">Hydrolase</keyword>
<dbReference type="PANTHER" id="PTHR45953:SF1">
    <property type="entry name" value="IDURONATE 2-SULFATASE"/>
    <property type="match status" value="1"/>
</dbReference>
<proteinExistence type="inferred from homology"/>
<accession>A0ABP6YCW6</accession>
<evidence type="ECO:0000256" key="1">
    <source>
        <dbReference type="ARBA" id="ARBA00008779"/>
    </source>
</evidence>
<comment type="similarity">
    <text evidence="1">Belongs to the sulfatase family.</text>
</comment>
<keyword evidence="2" id="KW-0479">Metal-binding</keyword>
<organism evidence="5 6">
    <name type="scientific">Amycolatopsis ultiminotia</name>
    <dbReference type="NCBI Taxonomy" id="543629"/>
    <lineage>
        <taxon>Bacteria</taxon>
        <taxon>Bacillati</taxon>
        <taxon>Actinomycetota</taxon>
        <taxon>Actinomycetes</taxon>
        <taxon>Pseudonocardiales</taxon>
        <taxon>Pseudonocardiaceae</taxon>
        <taxon>Amycolatopsis</taxon>
    </lineage>
</organism>
<protein>
    <submittedName>
        <fullName evidence="5">Sulfatase-like hydrolase/transferase</fullName>
    </submittedName>
</protein>
<comment type="caution">
    <text evidence="5">The sequence shown here is derived from an EMBL/GenBank/DDBJ whole genome shotgun (WGS) entry which is preliminary data.</text>
</comment>
<dbReference type="InterPro" id="IPR017850">
    <property type="entry name" value="Alkaline_phosphatase_core_sf"/>
</dbReference>
<gene>
    <name evidence="5" type="ORF">GCM10022222_77150</name>
</gene>
<dbReference type="Proteomes" id="UP001500689">
    <property type="component" value="Unassembled WGS sequence"/>
</dbReference>
<dbReference type="PROSITE" id="PS00523">
    <property type="entry name" value="SULFATASE_1"/>
    <property type="match status" value="1"/>
</dbReference>
<feature type="domain" description="Sulfatase N-terminal" evidence="4">
    <location>
        <begin position="4"/>
        <end position="339"/>
    </location>
</feature>
<dbReference type="RefSeq" id="WP_344868311.1">
    <property type="nucleotide sequence ID" value="NZ_BAAAZN010000025.1"/>
</dbReference>
<reference evidence="6" key="1">
    <citation type="journal article" date="2019" name="Int. J. Syst. Evol. Microbiol.">
        <title>The Global Catalogue of Microorganisms (GCM) 10K type strain sequencing project: providing services to taxonomists for standard genome sequencing and annotation.</title>
        <authorList>
            <consortium name="The Broad Institute Genomics Platform"/>
            <consortium name="The Broad Institute Genome Sequencing Center for Infectious Disease"/>
            <person name="Wu L."/>
            <person name="Ma J."/>
        </authorList>
    </citation>
    <scope>NUCLEOTIDE SEQUENCE [LARGE SCALE GENOMIC DNA]</scope>
    <source>
        <strain evidence="6">JCM 16898</strain>
    </source>
</reference>
<dbReference type="EMBL" id="BAAAZN010000025">
    <property type="protein sequence ID" value="GAA3581037.1"/>
    <property type="molecule type" value="Genomic_DNA"/>
</dbReference>
<dbReference type="InterPro" id="IPR024607">
    <property type="entry name" value="Sulfatase_CS"/>
</dbReference>
<evidence type="ECO:0000259" key="4">
    <source>
        <dbReference type="Pfam" id="PF00884"/>
    </source>
</evidence>